<dbReference type="InterPro" id="IPR010968">
    <property type="entry name" value="RnfE"/>
</dbReference>
<evidence type="ECO:0000313" key="9">
    <source>
        <dbReference type="EMBL" id="TWU31574.1"/>
    </source>
</evidence>
<dbReference type="PIRSF" id="PIRSF006102">
    <property type="entry name" value="NQR_DE"/>
    <property type="match status" value="1"/>
</dbReference>
<evidence type="ECO:0000256" key="4">
    <source>
        <dbReference type="ARBA" id="ARBA00022967"/>
    </source>
</evidence>
<evidence type="ECO:0000256" key="3">
    <source>
        <dbReference type="ARBA" id="ARBA00022692"/>
    </source>
</evidence>
<comment type="subunit">
    <text evidence="8">The complex is composed of six subunits: RnfA, RnfB, RnfC, RnfD, RnfE and RnfG.</text>
</comment>
<dbReference type="InterPro" id="IPR003667">
    <property type="entry name" value="NqrDE/RnfAE"/>
</dbReference>
<dbReference type="NCBIfam" id="TIGR01948">
    <property type="entry name" value="rnfE"/>
    <property type="match status" value="1"/>
</dbReference>
<dbReference type="PANTHER" id="PTHR30586:SF0">
    <property type="entry name" value="ION-TRANSLOCATING OXIDOREDUCTASE COMPLEX SUBUNIT E"/>
    <property type="match status" value="1"/>
</dbReference>
<gene>
    <name evidence="8 9" type="primary">rnfE</name>
    <name evidence="9" type="ORF">Poly41_61310</name>
</gene>
<comment type="function">
    <text evidence="8">Part of a membrane-bound complex that couples electron transfer with translocation of ions across the membrane.</text>
</comment>
<evidence type="ECO:0000256" key="2">
    <source>
        <dbReference type="ARBA" id="ARBA00022448"/>
    </source>
</evidence>
<keyword evidence="6 8" id="KW-1133">Transmembrane helix</keyword>
<feature type="transmembrane region" description="Helical" evidence="8">
    <location>
        <begin position="45"/>
        <end position="66"/>
    </location>
</feature>
<comment type="caution">
    <text evidence="9">The sequence shown here is derived from an EMBL/GenBank/DDBJ whole genome shotgun (WGS) entry which is preliminary data.</text>
</comment>
<reference evidence="9 10" key="1">
    <citation type="submission" date="2019-02" db="EMBL/GenBank/DDBJ databases">
        <title>Deep-cultivation of Planctomycetes and their phenomic and genomic characterization uncovers novel biology.</title>
        <authorList>
            <person name="Wiegand S."/>
            <person name="Jogler M."/>
            <person name="Boedeker C."/>
            <person name="Pinto D."/>
            <person name="Vollmers J."/>
            <person name="Rivas-Marin E."/>
            <person name="Kohn T."/>
            <person name="Peeters S.H."/>
            <person name="Heuer A."/>
            <person name="Rast P."/>
            <person name="Oberbeckmann S."/>
            <person name="Bunk B."/>
            <person name="Jeske O."/>
            <person name="Meyerdierks A."/>
            <person name="Storesund J.E."/>
            <person name="Kallscheuer N."/>
            <person name="Luecker S."/>
            <person name="Lage O.M."/>
            <person name="Pohl T."/>
            <person name="Merkel B.J."/>
            <person name="Hornburger P."/>
            <person name="Mueller R.-W."/>
            <person name="Bruemmer F."/>
            <person name="Labrenz M."/>
            <person name="Spormann A.M."/>
            <person name="Op Den Camp H."/>
            <person name="Overmann J."/>
            <person name="Amann R."/>
            <person name="Jetten M.S.M."/>
            <person name="Mascher T."/>
            <person name="Medema M.H."/>
            <person name="Devos D.P."/>
            <person name="Kaster A.-K."/>
            <person name="Ovreas L."/>
            <person name="Rohde M."/>
            <person name="Galperin M.Y."/>
            <person name="Jogler C."/>
        </authorList>
    </citation>
    <scope>NUCLEOTIDE SEQUENCE [LARGE SCALE GENOMIC DNA]</scope>
    <source>
        <strain evidence="9 10">Poly41</strain>
    </source>
</reference>
<feature type="transmembrane region" description="Helical" evidence="8">
    <location>
        <begin position="134"/>
        <end position="159"/>
    </location>
</feature>
<keyword evidence="2 8" id="KW-0813">Transport</keyword>
<evidence type="ECO:0000256" key="8">
    <source>
        <dbReference type="HAMAP-Rule" id="MF_00478"/>
    </source>
</evidence>
<keyword evidence="7 8" id="KW-0472">Membrane</keyword>
<dbReference type="EMBL" id="SJPV01000016">
    <property type="protein sequence ID" value="TWU31574.1"/>
    <property type="molecule type" value="Genomic_DNA"/>
</dbReference>
<dbReference type="EC" id="7.-.-.-" evidence="8"/>
<keyword evidence="8" id="KW-1003">Cell membrane</keyword>
<comment type="similarity">
    <text evidence="8">Belongs to the NqrDE/RnfAE family.</text>
</comment>
<dbReference type="PANTHER" id="PTHR30586">
    <property type="entry name" value="ELECTRON TRANSPORT COMPLEX PROTEIN RNFE"/>
    <property type="match status" value="1"/>
</dbReference>
<feature type="transmembrane region" description="Helical" evidence="8">
    <location>
        <begin position="179"/>
        <end position="200"/>
    </location>
</feature>
<keyword evidence="10" id="KW-1185">Reference proteome</keyword>
<dbReference type="GO" id="GO:0012505">
    <property type="term" value="C:endomembrane system"/>
    <property type="evidence" value="ECO:0007669"/>
    <property type="project" value="UniProtKB-SubCell"/>
</dbReference>
<evidence type="ECO:0000256" key="5">
    <source>
        <dbReference type="ARBA" id="ARBA00022982"/>
    </source>
</evidence>
<dbReference type="OrthoDB" id="9790976at2"/>
<evidence type="ECO:0000313" key="10">
    <source>
        <dbReference type="Proteomes" id="UP000319143"/>
    </source>
</evidence>
<dbReference type="NCBIfam" id="NF009070">
    <property type="entry name" value="PRK12405.1"/>
    <property type="match status" value="1"/>
</dbReference>
<dbReference type="GO" id="GO:0005886">
    <property type="term" value="C:plasma membrane"/>
    <property type="evidence" value="ECO:0007669"/>
    <property type="project" value="UniProtKB-SubCell"/>
</dbReference>
<proteinExistence type="inferred from homology"/>
<dbReference type="RefSeq" id="WP_146530852.1">
    <property type="nucleotide sequence ID" value="NZ_SJPV01000016.1"/>
</dbReference>
<keyword evidence="5 8" id="KW-0249">Electron transport</keyword>
<keyword evidence="4 8" id="KW-1278">Translocase</keyword>
<name>A0A5C6D6X3_9BACT</name>
<protein>
    <recommendedName>
        <fullName evidence="8">Ion-translocating oxidoreductase complex subunit E</fullName>
        <ecNumber evidence="8">7.-.-.-</ecNumber>
    </recommendedName>
    <alternativeName>
        <fullName evidence="8">Rnf electron transport complex subunit E</fullName>
    </alternativeName>
</protein>
<dbReference type="Proteomes" id="UP000319143">
    <property type="component" value="Unassembled WGS sequence"/>
</dbReference>
<dbReference type="HAMAP" id="MF_00478">
    <property type="entry name" value="RsxE_RnfE"/>
    <property type="match status" value="1"/>
</dbReference>
<feature type="transmembrane region" description="Helical" evidence="8">
    <location>
        <begin position="78"/>
        <end position="98"/>
    </location>
</feature>
<evidence type="ECO:0000256" key="6">
    <source>
        <dbReference type="ARBA" id="ARBA00022989"/>
    </source>
</evidence>
<organism evidence="9 10">
    <name type="scientific">Novipirellula artificiosorum</name>
    <dbReference type="NCBI Taxonomy" id="2528016"/>
    <lineage>
        <taxon>Bacteria</taxon>
        <taxon>Pseudomonadati</taxon>
        <taxon>Planctomycetota</taxon>
        <taxon>Planctomycetia</taxon>
        <taxon>Pirellulales</taxon>
        <taxon>Pirellulaceae</taxon>
        <taxon>Novipirellula</taxon>
    </lineage>
</organism>
<dbReference type="Pfam" id="PF02508">
    <property type="entry name" value="Rnf-Nqr"/>
    <property type="match status" value="1"/>
</dbReference>
<accession>A0A5C6D6X3</accession>
<evidence type="ECO:0000256" key="1">
    <source>
        <dbReference type="ARBA" id="ARBA00004127"/>
    </source>
</evidence>
<dbReference type="AlphaFoldDB" id="A0A5C6D6X3"/>
<sequence length="215" mass="23214">MMAVDQQAPTGANDFLDGVLKRNPVFVQVLGMCPVLAVTNTGINALAMGLATAFVLLCSNTVVSLIRKIVPPQVRIVTFILVIATFVTIVDYLIQAISLDLHKALGAFISLIVVNCLILGRAEAFASKHGVKRSVLDALGMGSGFLLGLLCLGCVREVLGNGSLFGFRVFGESFQEWTIMMLPPGGFFTLAAWLLFFNWYTQRRAVKAELEGATE</sequence>
<feature type="transmembrane region" description="Helical" evidence="8">
    <location>
        <begin position="104"/>
        <end position="122"/>
    </location>
</feature>
<keyword evidence="3 8" id="KW-0812">Transmembrane</keyword>
<evidence type="ECO:0000256" key="7">
    <source>
        <dbReference type="ARBA" id="ARBA00023136"/>
    </source>
</evidence>
<comment type="subcellular location">
    <subcellularLocation>
        <location evidence="8">Cell membrane</location>
        <topology evidence="8">Multi-pass membrane protein</topology>
    </subcellularLocation>
    <subcellularLocation>
        <location evidence="1">Endomembrane system</location>
        <topology evidence="1">Multi-pass membrane protein</topology>
    </subcellularLocation>
</comment>
<dbReference type="GO" id="GO:0022900">
    <property type="term" value="P:electron transport chain"/>
    <property type="evidence" value="ECO:0007669"/>
    <property type="project" value="UniProtKB-UniRule"/>
</dbReference>